<proteinExistence type="inferred from homology"/>
<dbReference type="InterPro" id="IPR012094">
    <property type="entry name" value="tRNA_Ile_lys_synt"/>
</dbReference>
<gene>
    <name evidence="6 8" type="primary">tilS</name>
    <name evidence="8" type="ORF">NT26_2653</name>
</gene>
<dbReference type="PANTHER" id="PTHR43033">
    <property type="entry name" value="TRNA(ILE)-LYSIDINE SYNTHASE-RELATED"/>
    <property type="match status" value="1"/>
</dbReference>
<dbReference type="GO" id="GO:0005524">
    <property type="term" value="F:ATP binding"/>
    <property type="evidence" value="ECO:0007669"/>
    <property type="project" value="UniProtKB-UniRule"/>
</dbReference>
<keyword evidence="3 6" id="KW-0547">Nucleotide-binding</keyword>
<comment type="similarity">
    <text evidence="6">Belongs to the tRNA(Ile)-lysidine synthase family.</text>
</comment>
<evidence type="ECO:0000256" key="2">
    <source>
        <dbReference type="ARBA" id="ARBA00022694"/>
    </source>
</evidence>
<evidence type="ECO:0000256" key="4">
    <source>
        <dbReference type="ARBA" id="ARBA00022840"/>
    </source>
</evidence>
<organism evidence="8 9">
    <name type="scientific">Pseudorhizobium banfieldiae</name>
    <dbReference type="NCBI Taxonomy" id="1125847"/>
    <lineage>
        <taxon>Bacteria</taxon>
        <taxon>Pseudomonadati</taxon>
        <taxon>Pseudomonadota</taxon>
        <taxon>Alphaproteobacteria</taxon>
        <taxon>Hyphomicrobiales</taxon>
        <taxon>Rhizobiaceae</taxon>
        <taxon>Rhizobium/Agrobacterium group</taxon>
        <taxon>Pseudorhizobium</taxon>
    </lineage>
</organism>
<comment type="domain">
    <text evidence="6">The N-terminal region contains the highly conserved SGGXDS motif, predicted to be a P-loop motif involved in ATP binding.</text>
</comment>
<dbReference type="EMBL" id="FO082820">
    <property type="protein sequence ID" value="CCF20377.1"/>
    <property type="molecule type" value="Genomic_DNA"/>
</dbReference>
<dbReference type="InterPro" id="IPR014729">
    <property type="entry name" value="Rossmann-like_a/b/a_fold"/>
</dbReference>
<dbReference type="GO" id="GO:0032267">
    <property type="term" value="F:tRNA(Ile)-lysidine synthase activity"/>
    <property type="evidence" value="ECO:0007669"/>
    <property type="project" value="UniProtKB-EC"/>
</dbReference>
<dbReference type="RefSeq" id="WP_052639162.1">
    <property type="nucleotide sequence ID" value="NZ_FO082820.1"/>
</dbReference>
<dbReference type="InterPro" id="IPR012795">
    <property type="entry name" value="tRNA_Ile_lys_synt_N"/>
</dbReference>
<dbReference type="PANTHER" id="PTHR43033:SF1">
    <property type="entry name" value="TRNA(ILE)-LYSIDINE SYNTHASE-RELATED"/>
    <property type="match status" value="1"/>
</dbReference>
<dbReference type="GO" id="GO:0005737">
    <property type="term" value="C:cytoplasm"/>
    <property type="evidence" value="ECO:0007669"/>
    <property type="project" value="UniProtKB-SubCell"/>
</dbReference>
<keyword evidence="1 6" id="KW-0436">Ligase</keyword>
<evidence type="ECO:0000256" key="3">
    <source>
        <dbReference type="ARBA" id="ARBA00022741"/>
    </source>
</evidence>
<dbReference type="Pfam" id="PF01171">
    <property type="entry name" value="ATP_bind_3"/>
    <property type="match status" value="1"/>
</dbReference>
<dbReference type="KEGG" id="rht:NT26_2653"/>
<keyword evidence="9" id="KW-1185">Reference proteome</keyword>
<dbReference type="InterPro" id="IPR011063">
    <property type="entry name" value="TilS/TtcA_N"/>
</dbReference>
<comment type="catalytic activity">
    <reaction evidence="5 6">
        <text>cytidine(34) in tRNA(Ile2) + L-lysine + ATP = lysidine(34) in tRNA(Ile2) + AMP + diphosphate + H(+)</text>
        <dbReference type="Rhea" id="RHEA:43744"/>
        <dbReference type="Rhea" id="RHEA-COMP:10625"/>
        <dbReference type="Rhea" id="RHEA-COMP:10670"/>
        <dbReference type="ChEBI" id="CHEBI:15378"/>
        <dbReference type="ChEBI" id="CHEBI:30616"/>
        <dbReference type="ChEBI" id="CHEBI:32551"/>
        <dbReference type="ChEBI" id="CHEBI:33019"/>
        <dbReference type="ChEBI" id="CHEBI:82748"/>
        <dbReference type="ChEBI" id="CHEBI:83665"/>
        <dbReference type="ChEBI" id="CHEBI:456215"/>
        <dbReference type="EC" id="6.3.4.19"/>
    </reaction>
</comment>
<comment type="function">
    <text evidence="6">Ligates lysine onto the cytidine present at position 34 of the AUA codon-specific tRNA(Ile) that contains the anticodon CAU, in an ATP-dependent manner. Cytidine is converted to lysidine, thus changing the amino acid specificity of the tRNA from methionine to isoleucine.</text>
</comment>
<evidence type="ECO:0000256" key="6">
    <source>
        <dbReference type="HAMAP-Rule" id="MF_01161"/>
    </source>
</evidence>
<keyword evidence="2 6" id="KW-0819">tRNA processing</keyword>
<dbReference type="HAMAP" id="MF_01161">
    <property type="entry name" value="tRNA_Ile_lys_synt"/>
    <property type="match status" value="1"/>
</dbReference>
<feature type="binding site" evidence="6">
    <location>
        <begin position="38"/>
        <end position="43"/>
    </location>
    <ligand>
        <name>ATP</name>
        <dbReference type="ChEBI" id="CHEBI:30616"/>
    </ligand>
</feature>
<dbReference type="Proteomes" id="UP000010792">
    <property type="component" value="Chromosome"/>
</dbReference>
<evidence type="ECO:0000313" key="9">
    <source>
        <dbReference type="Proteomes" id="UP000010792"/>
    </source>
</evidence>
<dbReference type="Gene3D" id="3.40.50.620">
    <property type="entry name" value="HUPs"/>
    <property type="match status" value="1"/>
</dbReference>
<evidence type="ECO:0000259" key="7">
    <source>
        <dbReference type="Pfam" id="PF01171"/>
    </source>
</evidence>
<dbReference type="STRING" id="1125847.NT26_2653"/>
<feature type="domain" description="tRNA(Ile)-lysidine/2-thiocytidine synthase N-terminal" evidence="7">
    <location>
        <begin position="33"/>
        <end position="212"/>
    </location>
</feature>
<evidence type="ECO:0000313" key="8">
    <source>
        <dbReference type="EMBL" id="CCF20377.1"/>
    </source>
</evidence>
<dbReference type="SUPFAM" id="SSF52402">
    <property type="entry name" value="Adenine nucleotide alpha hydrolases-like"/>
    <property type="match status" value="1"/>
</dbReference>
<keyword evidence="4 6" id="KW-0067">ATP-binding</keyword>
<evidence type="ECO:0000256" key="1">
    <source>
        <dbReference type="ARBA" id="ARBA00022598"/>
    </source>
</evidence>
<dbReference type="NCBIfam" id="TIGR02432">
    <property type="entry name" value="lysidine_TilS_N"/>
    <property type="match status" value="1"/>
</dbReference>
<evidence type="ECO:0000256" key="5">
    <source>
        <dbReference type="ARBA" id="ARBA00048539"/>
    </source>
</evidence>
<name>L0NJA3_9HYPH</name>
<protein>
    <recommendedName>
        <fullName evidence="6">tRNA(Ile)-lysidine synthase</fullName>
        <ecNumber evidence="6">6.3.4.19</ecNumber>
    </recommendedName>
    <alternativeName>
        <fullName evidence="6">tRNA(Ile)-2-lysyl-cytidine synthase</fullName>
    </alternativeName>
    <alternativeName>
        <fullName evidence="6">tRNA(Ile)-lysidine synthetase</fullName>
    </alternativeName>
</protein>
<dbReference type="GO" id="GO:0006400">
    <property type="term" value="P:tRNA modification"/>
    <property type="evidence" value="ECO:0007669"/>
    <property type="project" value="UniProtKB-UniRule"/>
</dbReference>
<comment type="subcellular location">
    <subcellularLocation>
        <location evidence="6">Cytoplasm</location>
    </subcellularLocation>
</comment>
<dbReference type="CDD" id="cd01992">
    <property type="entry name" value="TilS_N"/>
    <property type="match status" value="1"/>
</dbReference>
<accession>L0NJA3</accession>
<dbReference type="AlphaFoldDB" id="L0NJA3"/>
<reference evidence="8 9" key="1">
    <citation type="journal article" date="2013" name="Genome Biol. Evol.">
        <title>Life in an arsenic-containing gold mine: genome and physiology of the autotrophic arsenite-oxidizing bacterium rhizobium sp. NT-26.</title>
        <authorList>
            <person name="Andres J."/>
            <person name="Arsene-Ploetze F."/>
            <person name="Barbe V."/>
            <person name="Brochier-Armanet C."/>
            <person name="Cleiss-Arnold J."/>
            <person name="Coppee J.Y."/>
            <person name="Dillies M.A."/>
            <person name="Geist"/>
            <person name="L"/>
            <person name="Joublin A."/>
            <person name="Koechler S."/>
            <person name="Lassalle F."/>
            <person name="Marchal M."/>
            <person name="Medigue C."/>
            <person name="Muller D."/>
            <person name="Nesme X."/>
            <person name="Plewniak F."/>
            <person name="Proux C."/>
            <person name="Ramirez-Bahena M.H."/>
            <person name="Schenowitz C."/>
            <person name="Sismeiro O."/>
            <person name="Vallenet D."/>
            <person name="Santini J.M."/>
            <person name="Bertin P.N."/>
        </authorList>
    </citation>
    <scope>NUCLEOTIDE SEQUENCE [LARGE SCALE GENOMIC DNA]</scope>
    <source>
        <strain evidence="8 9">NT-26</strain>
    </source>
</reference>
<dbReference type="EC" id="6.3.4.19" evidence="6"/>
<sequence length="449" mass="48664">MLIAAVQTGTQPPISPDEAIRSLLARLARPARLLVAVSGGSDSLGLLLSLARHPHEGITLLAVTVDHGLRAASAQEAAEVSRICQGLGIPHATKRWLGDKPATGVAAAAREARYRLLCEAADEVRATAILTGHTLDDQIETVTMRAGRTSEPDAPGLAGMAEAVLLHRRHWLLRPFLRTRREDIRVFLDRLDQDWIDDPSNADRRSERVRTRLALAEKPAVLLDQIDAVSRRRQDIANSAAEWLLTNATVQHSVLMRVPVEGLSADPVVLRYALSTSIAVLGGREQGPAGHTLDKLVDACRLYTPWKMTAGRVLIDRRRSALYLCRESRNLPSLTLNAGEIAVWDGRFRIVNRGAEPLSLVPARNPEGAAGLFGEVPPSIALRAAGVLPPDPAEGSVGTALEAFFCTPLLAPFDRFLPQFDLSVASAFAKLMGCDDFAPVPIEDSVRKR</sequence>
<keyword evidence="6" id="KW-0963">Cytoplasm</keyword>